<name>A0A432YP13_9GAMM</name>
<evidence type="ECO:0000256" key="3">
    <source>
        <dbReference type="ARBA" id="ARBA00038177"/>
    </source>
</evidence>
<dbReference type="GO" id="GO:0016491">
    <property type="term" value="F:oxidoreductase activity"/>
    <property type="evidence" value="ECO:0007669"/>
    <property type="project" value="UniProtKB-KW"/>
</dbReference>
<dbReference type="InterPro" id="IPR017927">
    <property type="entry name" value="FAD-bd_FR_type"/>
</dbReference>
<dbReference type="Gene3D" id="3.40.50.80">
    <property type="entry name" value="Nucleotide-binding domain of ferredoxin-NADP reductase (FNR) module"/>
    <property type="match status" value="1"/>
</dbReference>
<dbReference type="CDD" id="cd06189">
    <property type="entry name" value="flavin_oxioreductase"/>
    <property type="match status" value="1"/>
</dbReference>
<dbReference type="SUPFAM" id="SSF63380">
    <property type="entry name" value="Riboflavin synthase domain-like"/>
    <property type="match status" value="1"/>
</dbReference>
<dbReference type="InterPro" id="IPR001433">
    <property type="entry name" value="OxRdtase_FAD/NAD-bd"/>
</dbReference>
<dbReference type="SUPFAM" id="SSF52343">
    <property type="entry name" value="Ferredoxin reductase-like, C-terminal NADP-linked domain"/>
    <property type="match status" value="1"/>
</dbReference>
<feature type="domain" description="FAD-binding FR-type" evidence="4">
    <location>
        <begin position="2"/>
        <end position="100"/>
    </location>
</feature>
<comment type="similarity">
    <text evidence="3">Belongs to the Fre/LuxG FAD/NAD(P) flavoprotein oxidoreductase family.</text>
</comment>
<dbReference type="Proteomes" id="UP000288361">
    <property type="component" value="Unassembled WGS sequence"/>
</dbReference>
<dbReference type="GO" id="GO:0008218">
    <property type="term" value="P:bioluminescence"/>
    <property type="evidence" value="ECO:0007669"/>
    <property type="project" value="UniProtKB-KW"/>
</dbReference>
<protein>
    <submittedName>
        <fullName evidence="5">NAD(P)H-flavin reductase</fullName>
    </submittedName>
</protein>
<accession>A0A432YP13</accession>
<evidence type="ECO:0000259" key="4">
    <source>
        <dbReference type="PROSITE" id="PS51384"/>
    </source>
</evidence>
<evidence type="ECO:0000313" key="6">
    <source>
        <dbReference type="Proteomes" id="UP000288361"/>
    </source>
</evidence>
<evidence type="ECO:0000256" key="1">
    <source>
        <dbReference type="ARBA" id="ARBA00023002"/>
    </source>
</evidence>
<dbReference type="AlphaFoldDB" id="A0A432YP13"/>
<dbReference type="PANTHER" id="PTHR47354:SF7">
    <property type="entry name" value="NAD(P)H-FLAVIN REDUCTASE"/>
    <property type="match status" value="1"/>
</dbReference>
<dbReference type="NCBIfam" id="NF005963">
    <property type="entry name" value="PRK08051.1"/>
    <property type="match status" value="1"/>
</dbReference>
<comment type="caution">
    <text evidence="5">The sequence shown here is derived from an EMBL/GenBank/DDBJ whole genome shotgun (WGS) entry which is preliminary data.</text>
</comment>
<dbReference type="InterPro" id="IPR039261">
    <property type="entry name" value="FNR_nucleotide-bd"/>
</dbReference>
<evidence type="ECO:0000313" key="5">
    <source>
        <dbReference type="EMBL" id="RUO62741.1"/>
    </source>
</evidence>
<dbReference type="Gene3D" id="2.40.30.10">
    <property type="entry name" value="Translation factors"/>
    <property type="match status" value="1"/>
</dbReference>
<proteinExistence type="inferred from homology"/>
<dbReference type="InterPro" id="IPR050415">
    <property type="entry name" value="MRET"/>
</dbReference>
<dbReference type="EMBL" id="PIQA01000011">
    <property type="protein sequence ID" value="RUO62741.1"/>
    <property type="molecule type" value="Genomic_DNA"/>
</dbReference>
<dbReference type="PANTHER" id="PTHR47354">
    <property type="entry name" value="NADH OXIDOREDUCTASE HCR"/>
    <property type="match status" value="1"/>
</dbReference>
<keyword evidence="2" id="KW-0455">Luminescence</keyword>
<gene>
    <name evidence="5" type="ORF">CWI73_09745</name>
</gene>
<dbReference type="Pfam" id="PF00175">
    <property type="entry name" value="NAD_binding_1"/>
    <property type="match status" value="1"/>
</dbReference>
<evidence type="ECO:0000256" key="2">
    <source>
        <dbReference type="ARBA" id="ARBA00023223"/>
    </source>
</evidence>
<dbReference type="PROSITE" id="PS51384">
    <property type="entry name" value="FAD_FR"/>
    <property type="match status" value="1"/>
</dbReference>
<dbReference type="InterPro" id="IPR017938">
    <property type="entry name" value="Riboflavin_synthase-like_b-brl"/>
</dbReference>
<sequence length="233" mass="26269">MSQQMTCKAEISRQLADAVWEVRLQLPQPVAFKAGQYLMVVMGERDKRPFSIASCPSSDSEWLLHVGATPDNSYAMEVLDKIRAEGEVKIEAPDGIAFYRQGSDKPAVLIAGGTGFSYAYSILQQHLRATPERPLTLYWGAKTQADLYLHDELERLASEHEYFDYHPVLEDAAGDWPYSIGLVHQAVMTRQQNLQDCEVYMAGRFEMVRVIRDDFVAQGVPLENLYGDALSFI</sequence>
<dbReference type="PRINTS" id="PR00410">
    <property type="entry name" value="PHEHYDRXLASE"/>
</dbReference>
<reference evidence="5 6" key="1">
    <citation type="journal article" date="2011" name="Front. Microbiol.">
        <title>Genomic signatures of strain selection and enhancement in Bacillus atrophaeus var. globigii, a historical biowarfare simulant.</title>
        <authorList>
            <person name="Gibbons H.S."/>
            <person name="Broomall S.M."/>
            <person name="McNew L.A."/>
            <person name="Daligault H."/>
            <person name="Chapman C."/>
            <person name="Bruce D."/>
            <person name="Karavis M."/>
            <person name="Krepps M."/>
            <person name="McGregor P.A."/>
            <person name="Hong C."/>
            <person name="Park K.H."/>
            <person name="Akmal A."/>
            <person name="Feldman A."/>
            <person name="Lin J.S."/>
            <person name="Chang W.E."/>
            <person name="Higgs B.W."/>
            <person name="Demirev P."/>
            <person name="Lindquist J."/>
            <person name="Liem A."/>
            <person name="Fochler E."/>
            <person name="Read T.D."/>
            <person name="Tapia R."/>
            <person name="Johnson S."/>
            <person name="Bishop-Lilly K.A."/>
            <person name="Detter C."/>
            <person name="Han C."/>
            <person name="Sozhamannan S."/>
            <person name="Rosenzweig C.N."/>
            <person name="Skowronski E.W."/>
        </authorList>
    </citation>
    <scope>NUCLEOTIDE SEQUENCE [LARGE SCALE GENOMIC DNA]</scope>
    <source>
        <strain evidence="5 6">TPS4-2</strain>
    </source>
</reference>
<keyword evidence="1" id="KW-0560">Oxidoreductase</keyword>
<organism evidence="5 6">
    <name type="scientific">Idiomarina piscisalsi</name>
    <dbReference type="NCBI Taxonomy" id="1096243"/>
    <lineage>
        <taxon>Bacteria</taxon>
        <taxon>Pseudomonadati</taxon>
        <taxon>Pseudomonadota</taxon>
        <taxon>Gammaproteobacteria</taxon>
        <taxon>Alteromonadales</taxon>
        <taxon>Idiomarinaceae</taxon>
        <taxon>Idiomarina</taxon>
    </lineage>
</organism>
<dbReference type="RefSeq" id="WP_126752609.1">
    <property type="nucleotide sequence ID" value="NZ_JBHUMT010000004.1"/>
</dbReference>